<keyword evidence="2" id="KW-1185">Reference proteome</keyword>
<name>A0A286F8C9_9BACT</name>
<dbReference type="EMBL" id="OCNH01000001">
    <property type="protein sequence ID" value="SOD79452.1"/>
    <property type="molecule type" value="Genomic_DNA"/>
</dbReference>
<organism evidence="1 2">
    <name type="scientific">Spirosoma fluviale</name>
    <dbReference type="NCBI Taxonomy" id="1597977"/>
    <lineage>
        <taxon>Bacteria</taxon>
        <taxon>Pseudomonadati</taxon>
        <taxon>Bacteroidota</taxon>
        <taxon>Cytophagia</taxon>
        <taxon>Cytophagales</taxon>
        <taxon>Cytophagaceae</taxon>
        <taxon>Spirosoma</taxon>
    </lineage>
</organism>
<sequence>MSIKGGSAGDIATGVACGVGYLVIFLEVRLSLQQELPFLLLQQLVPLV</sequence>
<dbReference type="Proteomes" id="UP000219452">
    <property type="component" value="Unassembled WGS sequence"/>
</dbReference>
<reference evidence="2" key="1">
    <citation type="submission" date="2017-09" db="EMBL/GenBank/DDBJ databases">
        <authorList>
            <person name="Varghese N."/>
            <person name="Submissions S."/>
        </authorList>
    </citation>
    <scope>NUCLEOTIDE SEQUENCE [LARGE SCALE GENOMIC DNA]</scope>
    <source>
        <strain evidence="2">DSM 29961</strain>
    </source>
</reference>
<dbReference type="AlphaFoldDB" id="A0A286F8C9"/>
<evidence type="ECO:0000313" key="1">
    <source>
        <dbReference type="EMBL" id="SOD79452.1"/>
    </source>
</evidence>
<proteinExistence type="predicted"/>
<protein>
    <submittedName>
        <fullName evidence="1">Uncharacterized protein</fullName>
    </submittedName>
</protein>
<accession>A0A286F8C9</accession>
<evidence type="ECO:0000313" key="2">
    <source>
        <dbReference type="Proteomes" id="UP000219452"/>
    </source>
</evidence>
<gene>
    <name evidence="1" type="ORF">SAMN06269250_0964</name>
</gene>